<dbReference type="PANTHER" id="PTHR36449:SF1">
    <property type="entry name" value="ACETYLTRANSFERASE"/>
    <property type="match status" value="1"/>
</dbReference>
<dbReference type="Proteomes" id="UP001199206">
    <property type="component" value="Unassembled WGS sequence"/>
</dbReference>
<comment type="caution">
    <text evidence="8">The sequence shown here is derived from an EMBL/GenBank/DDBJ whole genome shotgun (WGS) entry which is preliminary data.</text>
</comment>
<evidence type="ECO:0000256" key="2">
    <source>
        <dbReference type="ARBA" id="ARBA00022491"/>
    </source>
</evidence>
<evidence type="ECO:0000256" key="5">
    <source>
        <dbReference type="ARBA" id="ARBA00023315"/>
    </source>
</evidence>
<dbReference type="Gene3D" id="3.40.630.30">
    <property type="match status" value="1"/>
</dbReference>
<proteinExistence type="inferred from homology"/>
<gene>
    <name evidence="8" type="ORF">LL965_21815</name>
</gene>
<evidence type="ECO:0000313" key="8">
    <source>
        <dbReference type="EMBL" id="MCC4622554.1"/>
    </source>
</evidence>
<sequence length="183" mass="19574">MTVSAPEPLAAHHDIEAFDSGVDSLDQWLKRRALKNQATGASRTFVACDDGRVVAYYALASSGVTVDAAPGRFRRNMPDPIPVVVLGRLAVDQSQQGRGLGRALVKDAGQRIVQAADTIGIRGVLVHALSADAKAFYERIGFEPSPLDPMMLLVTLDDLKAGFSRHTCKNSSQDRISSIASVS</sequence>
<protein>
    <submittedName>
        <fullName evidence="8">GNAT family N-acetyltransferase</fullName>
    </submittedName>
</protein>
<dbReference type="SUPFAM" id="SSF55729">
    <property type="entry name" value="Acyl-CoA N-acyltransferases (Nat)"/>
    <property type="match status" value="1"/>
</dbReference>
<comment type="catalytic activity">
    <reaction evidence="6">
        <text>glycyl-tRNA(Gly) + acetyl-CoA = N-acetylglycyl-tRNA(Gly) + CoA + H(+)</text>
        <dbReference type="Rhea" id="RHEA:81867"/>
        <dbReference type="Rhea" id="RHEA-COMP:9683"/>
        <dbReference type="Rhea" id="RHEA-COMP:19766"/>
        <dbReference type="ChEBI" id="CHEBI:15378"/>
        <dbReference type="ChEBI" id="CHEBI:57287"/>
        <dbReference type="ChEBI" id="CHEBI:57288"/>
        <dbReference type="ChEBI" id="CHEBI:78522"/>
        <dbReference type="ChEBI" id="CHEBI:232036"/>
    </reaction>
</comment>
<keyword evidence="4" id="KW-0808">Transferase</keyword>
<dbReference type="EMBL" id="JAJGQJ010000110">
    <property type="protein sequence ID" value="MCC4622554.1"/>
    <property type="molecule type" value="Genomic_DNA"/>
</dbReference>
<reference evidence="8 9" key="1">
    <citation type="submission" date="2021-10" db="EMBL/GenBank/DDBJ databases">
        <title>Genome sequencing of Xanthomonas strains from NCPPB.</title>
        <authorList>
            <person name="Hussein R."/>
            <person name="Harrison J."/>
            <person name="Studholme D.J."/>
            <person name="Vicente J."/>
            <person name="Grant M."/>
        </authorList>
    </citation>
    <scope>NUCLEOTIDE SEQUENCE [LARGE SCALE GENOMIC DNA]</scope>
    <source>
        <strain evidence="8 9">NCPPB 101</strain>
    </source>
</reference>
<dbReference type="InterPro" id="IPR016181">
    <property type="entry name" value="Acyl_CoA_acyltransferase"/>
</dbReference>
<dbReference type="CDD" id="cd04301">
    <property type="entry name" value="NAT_SF"/>
    <property type="match status" value="1"/>
</dbReference>
<dbReference type="PROSITE" id="PS51186">
    <property type="entry name" value="GNAT"/>
    <property type="match status" value="1"/>
</dbReference>
<keyword evidence="9" id="KW-1185">Reference proteome</keyword>
<comment type="similarity">
    <text evidence="1">Belongs to the acetyltransferase family. GNAT subfamily.</text>
</comment>
<evidence type="ECO:0000313" key="9">
    <source>
        <dbReference type="Proteomes" id="UP001199206"/>
    </source>
</evidence>
<keyword evidence="5" id="KW-0012">Acyltransferase</keyword>
<feature type="domain" description="N-acetyltransferase" evidence="7">
    <location>
        <begin position="1"/>
        <end position="162"/>
    </location>
</feature>
<dbReference type="InterPro" id="IPR000182">
    <property type="entry name" value="GNAT_dom"/>
</dbReference>
<evidence type="ECO:0000256" key="6">
    <source>
        <dbReference type="ARBA" id="ARBA00049880"/>
    </source>
</evidence>
<accession>A0ABS8HLJ1</accession>
<evidence type="ECO:0000256" key="4">
    <source>
        <dbReference type="ARBA" id="ARBA00022679"/>
    </source>
</evidence>
<organism evidence="8 9">
    <name type="scientific">Xanthomonas cassavae CFBP 4642</name>
    <dbReference type="NCBI Taxonomy" id="1219375"/>
    <lineage>
        <taxon>Bacteria</taxon>
        <taxon>Pseudomonadati</taxon>
        <taxon>Pseudomonadota</taxon>
        <taxon>Gammaproteobacteria</taxon>
        <taxon>Lysobacterales</taxon>
        <taxon>Lysobacteraceae</taxon>
        <taxon>Xanthomonas</taxon>
    </lineage>
</organism>
<evidence type="ECO:0000259" key="7">
    <source>
        <dbReference type="PROSITE" id="PS51186"/>
    </source>
</evidence>
<evidence type="ECO:0000256" key="3">
    <source>
        <dbReference type="ARBA" id="ARBA00022649"/>
    </source>
</evidence>
<dbReference type="RefSeq" id="WP_029218400.1">
    <property type="nucleotide sequence ID" value="NZ_CAWLZN010000001.1"/>
</dbReference>
<dbReference type="Pfam" id="PF13508">
    <property type="entry name" value="Acetyltransf_7"/>
    <property type="match status" value="1"/>
</dbReference>
<keyword evidence="3" id="KW-1277">Toxin-antitoxin system</keyword>
<keyword evidence="2" id="KW-0678">Repressor</keyword>
<dbReference type="PANTHER" id="PTHR36449">
    <property type="entry name" value="ACETYLTRANSFERASE-RELATED"/>
    <property type="match status" value="1"/>
</dbReference>
<name>A0ABS8HLJ1_9XANT</name>
<evidence type="ECO:0000256" key="1">
    <source>
        <dbReference type="ARBA" id="ARBA00009342"/>
    </source>
</evidence>